<feature type="compositionally biased region" description="Low complexity" evidence="1">
    <location>
        <begin position="82"/>
        <end position="105"/>
    </location>
</feature>
<dbReference type="RefSeq" id="WP_353472282.1">
    <property type="nucleotide sequence ID" value="NZ_CP123384.1"/>
</dbReference>
<protein>
    <submittedName>
        <fullName evidence="2">Divergent polysaccharide deacetylase family protein</fullName>
    </submittedName>
</protein>
<evidence type="ECO:0000256" key="1">
    <source>
        <dbReference type="SAM" id="MobiDB-lite"/>
    </source>
</evidence>
<gene>
    <name evidence="2" type="ORF">PVT71_13390</name>
</gene>
<dbReference type="CDD" id="cd10936">
    <property type="entry name" value="CE4_DAC2"/>
    <property type="match status" value="1"/>
</dbReference>
<feature type="compositionally biased region" description="Pro residues" evidence="1">
    <location>
        <begin position="338"/>
        <end position="347"/>
    </location>
</feature>
<feature type="compositionally biased region" description="Low complexity" evidence="1">
    <location>
        <begin position="143"/>
        <end position="160"/>
    </location>
</feature>
<evidence type="ECO:0000313" key="2">
    <source>
        <dbReference type="EMBL" id="XCC93461.1"/>
    </source>
</evidence>
<accession>A0AAU8AG88</accession>
<feature type="compositionally biased region" description="Low complexity" evidence="1">
    <location>
        <begin position="242"/>
        <end position="252"/>
    </location>
</feature>
<dbReference type="Gene3D" id="3.20.20.370">
    <property type="entry name" value="Glycoside hydrolase/deacetylase"/>
    <property type="match status" value="1"/>
</dbReference>
<dbReference type="SUPFAM" id="SSF88713">
    <property type="entry name" value="Glycoside hydrolase/deacetylase"/>
    <property type="match status" value="1"/>
</dbReference>
<dbReference type="InterPro" id="IPR011330">
    <property type="entry name" value="Glyco_hydro/deAcase_b/a-brl"/>
</dbReference>
<organism evidence="2">
    <name type="scientific">Alloyangia sp. H15</name>
    <dbReference type="NCBI Taxonomy" id="3029062"/>
    <lineage>
        <taxon>Bacteria</taxon>
        <taxon>Pseudomonadati</taxon>
        <taxon>Pseudomonadota</taxon>
        <taxon>Alphaproteobacteria</taxon>
        <taxon>Rhodobacterales</taxon>
        <taxon>Roseobacteraceae</taxon>
        <taxon>Alloyangia</taxon>
    </lineage>
</organism>
<feature type="region of interest" description="Disordered" evidence="1">
    <location>
        <begin position="48"/>
        <end position="351"/>
    </location>
</feature>
<dbReference type="InterPro" id="IPR006837">
    <property type="entry name" value="Divergent_DAC"/>
</dbReference>
<reference evidence="2" key="1">
    <citation type="submission" date="2023-02" db="EMBL/GenBank/DDBJ databases">
        <title>Description and genomic characterization of Salipiger bruguierae sp. nov., isolated from the sediment of mangrove plant Bruguiera sexangula.</title>
        <authorList>
            <person name="Long M."/>
        </authorList>
    </citation>
    <scope>NUCLEOTIDE SEQUENCE</scope>
    <source>
        <strain evidence="2">H15</strain>
    </source>
</reference>
<name>A0AAU8AG88_9RHOB</name>
<dbReference type="AlphaFoldDB" id="A0AAU8AG88"/>
<dbReference type="GO" id="GO:0005975">
    <property type="term" value="P:carbohydrate metabolic process"/>
    <property type="evidence" value="ECO:0007669"/>
    <property type="project" value="InterPro"/>
</dbReference>
<proteinExistence type="predicted"/>
<feature type="compositionally biased region" description="Pro residues" evidence="1">
    <location>
        <begin position="265"/>
        <end position="276"/>
    </location>
</feature>
<sequence length="578" mass="57952">MARGFLAGAIWGLVVSGIGAGALSVAMGPPANLPAAPEPRIATDPVAEAVNSLSERATPVPGAVPPEGSGEAAVPAVPPGETPEATPSEATPSETTPPETTATEAAPEETPEASETAAVSGTPETPPPPPARRPSEEQGVDTAAAGPALSAPPLAEGSAPDTQPSRRPEAIPAPLAPDAPGTSEAARFAVGGDAPVQPGLPALPPEAPLVEARPALSTDPAQPPQPAEDSGLASEPDPQPGPEAAEAGTEAPVSEDPEMSEETPQPVPAPQEPPAPRVTALVPDRPAAAPEAERPAIGTPATSLIDRAPEQDEAPEGDSPAAAPRIGTAPESGLPSISPAPAPPPPAAARGETPLQRFAASYDLAPGAPAMSILLIDDGAGPLGPETVEAFPFPVSFAIAPGHPDPAGAAAAYRARGFEVLAEAALPENATPADAEVALEGALASVPEAIAVLEGADLALQHNRAISEQAAGFLAASGHGLVMMPNGLNTAEALARRAGVPSLTVFRDFDGNGQDPRVMRRFLDQAAFRARQDENVVMLGRLRADTVSALLLWGLQDRASSVELVPVSALLLRQAGGN</sequence>
<dbReference type="Pfam" id="PF04748">
    <property type="entry name" value="Polysacc_deac_2"/>
    <property type="match status" value="1"/>
</dbReference>
<dbReference type="EMBL" id="CP123384">
    <property type="protein sequence ID" value="XCC93461.1"/>
    <property type="molecule type" value="Genomic_DNA"/>
</dbReference>